<dbReference type="STRING" id="418784.A0A2P7YYC7"/>
<evidence type="ECO:0000259" key="3">
    <source>
        <dbReference type="SMART" id="SM00385"/>
    </source>
</evidence>
<dbReference type="GO" id="GO:0016538">
    <property type="term" value="F:cyclin-dependent protein serine/threonine kinase regulator activity"/>
    <property type="evidence" value="ECO:0007669"/>
    <property type="project" value="TreeGrafter"/>
</dbReference>
<dbReference type="PANTHER" id="PTHR15615:SF114">
    <property type="entry name" value="PHO85 CYCLIN-1"/>
    <property type="match status" value="1"/>
</dbReference>
<dbReference type="CDD" id="cd20557">
    <property type="entry name" value="CYCLIN_ScPCL1-like"/>
    <property type="match status" value="1"/>
</dbReference>
<dbReference type="OrthoDB" id="4076777at2759"/>
<dbReference type="GO" id="GO:0005634">
    <property type="term" value="C:nucleus"/>
    <property type="evidence" value="ECO:0007669"/>
    <property type="project" value="TreeGrafter"/>
</dbReference>
<protein>
    <recommendedName>
        <fullName evidence="3">Cyclin-like domain-containing protein</fullName>
    </recommendedName>
</protein>
<comment type="caution">
    <text evidence="4">The sequence shown here is derived from an EMBL/GenBank/DDBJ whole genome shotgun (WGS) entry which is preliminary data.</text>
</comment>
<name>A0A2P7YYC7_9ASCO</name>
<keyword evidence="5" id="KW-1185">Reference proteome</keyword>
<dbReference type="RefSeq" id="XP_024715653.1">
    <property type="nucleotide sequence ID" value="XM_024856054.1"/>
</dbReference>
<dbReference type="Pfam" id="PF00134">
    <property type="entry name" value="Cyclin_N"/>
    <property type="match status" value="1"/>
</dbReference>
<gene>
    <name evidence="4" type="ORF">C7M61_000621</name>
</gene>
<evidence type="ECO:0000256" key="2">
    <source>
        <dbReference type="SAM" id="MobiDB-lite"/>
    </source>
</evidence>
<dbReference type="InterPro" id="IPR036915">
    <property type="entry name" value="Cyclin-like_sf"/>
</dbReference>
<feature type="region of interest" description="Disordered" evidence="2">
    <location>
        <begin position="362"/>
        <end position="391"/>
    </location>
</feature>
<evidence type="ECO:0000313" key="4">
    <source>
        <dbReference type="EMBL" id="PSK40954.1"/>
    </source>
</evidence>
<dbReference type="EMBL" id="PYFQ01000001">
    <property type="protein sequence ID" value="PSK40954.1"/>
    <property type="molecule type" value="Genomic_DNA"/>
</dbReference>
<dbReference type="GeneID" id="36564014"/>
<dbReference type="GO" id="GO:0019901">
    <property type="term" value="F:protein kinase binding"/>
    <property type="evidence" value="ECO:0007669"/>
    <property type="project" value="InterPro"/>
</dbReference>
<feature type="region of interest" description="Disordered" evidence="2">
    <location>
        <begin position="195"/>
        <end position="240"/>
    </location>
</feature>
<feature type="compositionally biased region" description="Basic and acidic residues" evidence="2">
    <location>
        <begin position="362"/>
        <end position="373"/>
    </location>
</feature>
<dbReference type="Proteomes" id="UP000241107">
    <property type="component" value="Unassembled WGS sequence"/>
</dbReference>
<dbReference type="GO" id="GO:0000307">
    <property type="term" value="C:cyclin-dependent protein kinase holoenzyme complex"/>
    <property type="evidence" value="ECO:0007669"/>
    <property type="project" value="UniProtKB-ARBA"/>
</dbReference>
<reference evidence="4 5" key="1">
    <citation type="submission" date="2018-03" db="EMBL/GenBank/DDBJ databases">
        <title>Candida pseudohaemulonii genome assembly and annotation.</title>
        <authorList>
            <person name="Munoz J.F."/>
            <person name="Gade L.G."/>
            <person name="Chow N.A."/>
            <person name="Litvintseva A.P."/>
            <person name="Loparev V.N."/>
            <person name="Cuomo C.A."/>
        </authorList>
    </citation>
    <scope>NUCLEOTIDE SEQUENCE [LARGE SCALE GENOMIC DNA]</scope>
    <source>
        <strain evidence="4 5">B12108</strain>
    </source>
</reference>
<accession>A0A2P7YYC7</accession>
<dbReference type="AlphaFoldDB" id="A0A2P7YYC7"/>
<dbReference type="InterPro" id="IPR013763">
    <property type="entry name" value="Cyclin-like_dom"/>
</dbReference>
<dbReference type="VEuPathDB" id="FungiDB:C7M61_000621"/>
<evidence type="ECO:0000256" key="1">
    <source>
        <dbReference type="RuleBase" id="RU000383"/>
    </source>
</evidence>
<keyword evidence="1" id="KW-0195">Cyclin</keyword>
<dbReference type="InterPro" id="IPR006671">
    <property type="entry name" value="Cyclin_N"/>
</dbReference>
<dbReference type="PANTHER" id="PTHR15615">
    <property type="match status" value="1"/>
</dbReference>
<organism evidence="4 5">
    <name type="scientific">Candidozyma pseudohaemuli</name>
    <dbReference type="NCBI Taxonomy" id="418784"/>
    <lineage>
        <taxon>Eukaryota</taxon>
        <taxon>Fungi</taxon>
        <taxon>Dikarya</taxon>
        <taxon>Ascomycota</taxon>
        <taxon>Saccharomycotina</taxon>
        <taxon>Pichiomycetes</taxon>
        <taxon>Metschnikowiaceae</taxon>
        <taxon>Candidozyma</taxon>
    </lineage>
</organism>
<proteinExistence type="inferred from homology"/>
<dbReference type="Gene3D" id="1.10.472.10">
    <property type="entry name" value="Cyclin-like"/>
    <property type="match status" value="1"/>
</dbReference>
<evidence type="ECO:0000313" key="5">
    <source>
        <dbReference type="Proteomes" id="UP000241107"/>
    </source>
</evidence>
<comment type="similarity">
    <text evidence="1">Belongs to the cyclin family.</text>
</comment>
<dbReference type="InterPro" id="IPR013922">
    <property type="entry name" value="Cyclin_PHO80-like"/>
</dbReference>
<feature type="domain" description="Cyclin-like" evidence="3">
    <location>
        <begin position="56"/>
        <end position="144"/>
    </location>
</feature>
<dbReference type="SMART" id="SM00385">
    <property type="entry name" value="CYCLIN"/>
    <property type="match status" value="1"/>
</dbReference>
<sequence length="848" mass="96872">MVASIDVKALNIFVNQPVSQNMIHKLVVTTLQVLPCLDDKDGKTAHSGKPLPSLMTFINKLVRYTNVYTGTLMTTLVYLDRLKHKLPKNAQGLPCTRHRIFLSCLILASKFHNDCSPKNVHWAKYTDGLFSLKDVNLMERQLLYLLNWNMRVSNDEMCTQLASFLQPIKEDLVKLSKMRKYLAKQQAAAAASASTSASPRSALVSPSPSISRSSSTTSHLSLHNPHATHTRQNSSVSVASTNSVMSHYRQDSCSLIELLSPRASMTKSNSYNDKLSREVDPRIEMAARNEEQDISLSDPQLNVYPDLVPMLSRIPQYRISARSFSVSRLLLINNGDNNNNNNNNNGNKDQLRKLGSILLKGKVGEQSDKETRKGTALNIQSKPEVPPSTADELSLDLAVKENIDELEDSYETIAFMTKDDVLIQENLDAGGQFGAFPSKHFLDRKALIRSLPDEVDMLDTPWEEIERIYSTLNRLDEDKAVHAKYMKRFGIDEKDLMTRLRLGKNLDDMCKAGRRGEKYDVPKGLERVFKRLYPYNVVGFDRSILGVPLRNGRHSLKSDDEEKARKQIPEELVRDSRPFDTKVPVHKIDVNFFEEDQLKESISPYDLKPLPPEDLLRSIGKPMLFDDIDNYKKIEHPSVELLDRIERETLTLKDSLYLEIARKMIPSNTDVVNLNAPKLRTNEYVVALKDHHATALSGPSLSYRYKYFDLVPIFGMLLTSRKHCNNLYKHLFKVILINLEEHIDVLTRIKYKLPEESQAFLGKLYAKIHRVISDKLMPMAVDCRLKFSLEYQAVMHKHIISLNFSRIYWLKAPQKPSSGGRDYGRQVRREAHRVKVYPLDLAHHKYSK</sequence>
<feature type="compositionally biased region" description="Low complexity" evidence="2">
    <location>
        <begin position="195"/>
        <end position="223"/>
    </location>
</feature>
<dbReference type="SUPFAM" id="SSF47954">
    <property type="entry name" value="Cyclin-like"/>
    <property type="match status" value="1"/>
</dbReference>